<keyword evidence="7" id="KW-0378">Hydrolase</keyword>
<name>A0A4P9YXR7_9FUNG</name>
<evidence type="ECO:0000256" key="12">
    <source>
        <dbReference type="ARBA" id="ARBA00023242"/>
    </source>
</evidence>
<organism evidence="20 21">
    <name type="scientific">Syncephalis pseudoplumigaleata</name>
    <dbReference type="NCBI Taxonomy" id="1712513"/>
    <lineage>
        <taxon>Eukaryota</taxon>
        <taxon>Fungi</taxon>
        <taxon>Fungi incertae sedis</taxon>
        <taxon>Zoopagomycota</taxon>
        <taxon>Zoopagomycotina</taxon>
        <taxon>Zoopagomycetes</taxon>
        <taxon>Zoopagales</taxon>
        <taxon>Piptocephalidaceae</taxon>
        <taxon>Syncephalis</taxon>
    </lineage>
</organism>
<dbReference type="InterPro" id="IPR039298">
    <property type="entry name" value="ACOT13"/>
</dbReference>
<evidence type="ECO:0000256" key="5">
    <source>
        <dbReference type="ARBA" id="ARBA00008324"/>
    </source>
</evidence>
<keyword evidence="11" id="KW-0206">Cytoskeleton</keyword>
<evidence type="ECO:0000256" key="1">
    <source>
        <dbReference type="ARBA" id="ARBA00004123"/>
    </source>
</evidence>
<dbReference type="Pfam" id="PF03061">
    <property type="entry name" value="4HBT"/>
    <property type="match status" value="1"/>
</dbReference>
<comment type="catalytic activity">
    <reaction evidence="13">
        <text>a fatty acyl-CoA + H2O = a fatty acid + CoA + H(+)</text>
        <dbReference type="Rhea" id="RHEA:16781"/>
        <dbReference type="ChEBI" id="CHEBI:15377"/>
        <dbReference type="ChEBI" id="CHEBI:15378"/>
        <dbReference type="ChEBI" id="CHEBI:28868"/>
        <dbReference type="ChEBI" id="CHEBI:57287"/>
        <dbReference type="ChEBI" id="CHEBI:77636"/>
    </reaction>
    <physiologicalReaction direction="left-to-right" evidence="13">
        <dbReference type="Rhea" id="RHEA:16782"/>
    </physiologicalReaction>
</comment>
<evidence type="ECO:0000256" key="13">
    <source>
        <dbReference type="ARBA" id="ARBA00052976"/>
    </source>
</evidence>
<dbReference type="NCBIfam" id="TIGR00369">
    <property type="entry name" value="unchar_dom_1"/>
    <property type="match status" value="1"/>
</dbReference>
<dbReference type="InterPro" id="IPR003736">
    <property type="entry name" value="PAAI_dom"/>
</dbReference>
<dbReference type="AlphaFoldDB" id="A0A4P9YXR7"/>
<dbReference type="Gene3D" id="3.10.129.10">
    <property type="entry name" value="Hotdog Thioesterase"/>
    <property type="match status" value="1"/>
</dbReference>
<sequence length="156" mass="16637">MEELPPFEAVMRSQQYFAHNARGYDSTILGRLKVESATKGRVVTTLVVEECHLNANGNIHGGVLASIVDVASSFAIASAGCYGTGVSTDLNISYLSSADLGDTITIEATCARLGKTLAYTTTEIRKGQVIVAQGRHTKFVAQAFALQKKVQQASKL</sequence>
<dbReference type="GO" id="GO:0005739">
    <property type="term" value="C:mitochondrion"/>
    <property type="evidence" value="ECO:0007669"/>
    <property type="project" value="UniProtKB-SubCell"/>
</dbReference>
<dbReference type="PANTHER" id="PTHR21660:SF1">
    <property type="entry name" value="ACYL-COENZYME A THIOESTERASE 13"/>
    <property type="match status" value="1"/>
</dbReference>
<evidence type="ECO:0000313" key="21">
    <source>
        <dbReference type="Proteomes" id="UP000278143"/>
    </source>
</evidence>
<evidence type="ECO:0000256" key="3">
    <source>
        <dbReference type="ARBA" id="ARBA00004186"/>
    </source>
</evidence>
<comment type="subcellular location">
    <subcellularLocation>
        <location evidence="3">Cytoplasm</location>
        <location evidence="3">Cytoskeleton</location>
        <location evidence="3">Spindle</location>
    </subcellularLocation>
    <subcellularLocation>
        <location evidence="4">Cytoplasm</location>
        <location evidence="4">Cytosol</location>
    </subcellularLocation>
    <subcellularLocation>
        <location evidence="2">Mitochondrion</location>
    </subcellularLocation>
    <subcellularLocation>
        <location evidence="1">Nucleus</location>
    </subcellularLocation>
</comment>
<dbReference type="InterPro" id="IPR029069">
    <property type="entry name" value="HotDog_dom_sf"/>
</dbReference>
<keyword evidence="9" id="KW-0443">Lipid metabolism</keyword>
<dbReference type="GO" id="GO:0005829">
    <property type="term" value="C:cytosol"/>
    <property type="evidence" value="ECO:0007669"/>
    <property type="project" value="UniProtKB-SubCell"/>
</dbReference>
<comment type="subunit">
    <text evidence="15">Homotetramer. Interacts with PCTP.</text>
</comment>
<comment type="function">
    <text evidence="14">Catalyzes the hydrolysis of acyl-CoAs into free fatty acids and coenzyme A (CoASH), regulating their respective intracellular levels. Has acyl-CoA thioesterase activity towards medium (C12) and long-chain (C18) fatty acyl-CoA substrates. Can also hydrolyze 3-hydroxyphenylacetyl-CoA and 3,4-dihydroxyphenylacetyl-CoA (in vitro). May play a role in controlling adaptive thermogenesis.</text>
</comment>
<evidence type="ECO:0000256" key="18">
    <source>
        <dbReference type="ARBA" id="ARBA00083956"/>
    </source>
</evidence>
<dbReference type="GO" id="GO:0005634">
    <property type="term" value="C:nucleus"/>
    <property type="evidence" value="ECO:0007669"/>
    <property type="project" value="UniProtKB-SubCell"/>
</dbReference>
<evidence type="ECO:0000256" key="10">
    <source>
        <dbReference type="ARBA" id="ARBA00023128"/>
    </source>
</evidence>
<feature type="domain" description="Thioesterase" evidence="19">
    <location>
        <begin position="56"/>
        <end position="128"/>
    </location>
</feature>
<dbReference type="InterPro" id="IPR006683">
    <property type="entry name" value="Thioestr_dom"/>
</dbReference>
<keyword evidence="8" id="KW-0007">Acetylation</keyword>
<evidence type="ECO:0000256" key="7">
    <source>
        <dbReference type="ARBA" id="ARBA00022801"/>
    </source>
</evidence>
<dbReference type="GO" id="GO:0005819">
    <property type="term" value="C:spindle"/>
    <property type="evidence" value="ECO:0007669"/>
    <property type="project" value="UniProtKB-SubCell"/>
</dbReference>
<comment type="similarity">
    <text evidence="5">Belongs to the thioesterase PaaI family.</text>
</comment>
<protein>
    <recommendedName>
        <fullName evidence="16">Acyl-coenzyme A thioesterase 13</fullName>
    </recommendedName>
    <alternativeName>
        <fullName evidence="17">Hotdog-fold thioesterase superfamily member 2</fullName>
    </alternativeName>
    <alternativeName>
        <fullName evidence="18">Thioesterase superfamily member 2</fullName>
    </alternativeName>
</protein>
<evidence type="ECO:0000313" key="20">
    <source>
        <dbReference type="EMBL" id="RKP24718.1"/>
    </source>
</evidence>
<proteinExistence type="inferred from homology"/>
<accession>A0A4P9YXR7</accession>
<keyword evidence="12" id="KW-0539">Nucleus</keyword>
<dbReference type="CDD" id="cd03443">
    <property type="entry name" value="PaaI_thioesterase"/>
    <property type="match status" value="1"/>
</dbReference>
<evidence type="ECO:0000256" key="17">
    <source>
        <dbReference type="ARBA" id="ARBA00081533"/>
    </source>
</evidence>
<evidence type="ECO:0000256" key="16">
    <source>
        <dbReference type="ARBA" id="ARBA00067273"/>
    </source>
</evidence>
<dbReference type="Proteomes" id="UP000278143">
    <property type="component" value="Unassembled WGS sequence"/>
</dbReference>
<keyword evidence="10" id="KW-0496">Mitochondrion</keyword>
<keyword evidence="21" id="KW-1185">Reference proteome</keyword>
<evidence type="ECO:0000256" key="9">
    <source>
        <dbReference type="ARBA" id="ARBA00023098"/>
    </source>
</evidence>
<evidence type="ECO:0000256" key="4">
    <source>
        <dbReference type="ARBA" id="ARBA00004514"/>
    </source>
</evidence>
<dbReference type="EMBL" id="KZ990070">
    <property type="protein sequence ID" value="RKP24718.1"/>
    <property type="molecule type" value="Genomic_DNA"/>
</dbReference>
<evidence type="ECO:0000259" key="19">
    <source>
        <dbReference type="Pfam" id="PF03061"/>
    </source>
</evidence>
<evidence type="ECO:0000256" key="11">
    <source>
        <dbReference type="ARBA" id="ARBA00023212"/>
    </source>
</evidence>
<evidence type="ECO:0000256" key="8">
    <source>
        <dbReference type="ARBA" id="ARBA00022990"/>
    </source>
</evidence>
<gene>
    <name evidence="20" type="ORF">SYNPS1DRAFT_23223</name>
</gene>
<keyword evidence="6" id="KW-0963">Cytoplasm</keyword>
<dbReference type="GO" id="GO:0006629">
    <property type="term" value="P:lipid metabolic process"/>
    <property type="evidence" value="ECO:0007669"/>
    <property type="project" value="UniProtKB-KW"/>
</dbReference>
<dbReference type="SUPFAM" id="SSF54637">
    <property type="entry name" value="Thioesterase/thiol ester dehydrase-isomerase"/>
    <property type="match status" value="1"/>
</dbReference>
<dbReference type="OrthoDB" id="46529at2759"/>
<dbReference type="FunFam" id="3.10.129.10:FF:000021">
    <property type="entry name" value="Acyl-coenzyme A thioesterase 13"/>
    <property type="match status" value="1"/>
</dbReference>
<evidence type="ECO:0000256" key="2">
    <source>
        <dbReference type="ARBA" id="ARBA00004173"/>
    </source>
</evidence>
<reference evidence="21" key="1">
    <citation type="journal article" date="2018" name="Nat. Microbiol.">
        <title>Leveraging single-cell genomics to expand the fungal tree of life.</title>
        <authorList>
            <person name="Ahrendt S.R."/>
            <person name="Quandt C.A."/>
            <person name="Ciobanu D."/>
            <person name="Clum A."/>
            <person name="Salamov A."/>
            <person name="Andreopoulos B."/>
            <person name="Cheng J.F."/>
            <person name="Woyke T."/>
            <person name="Pelin A."/>
            <person name="Henrissat B."/>
            <person name="Reynolds N.K."/>
            <person name="Benny G.L."/>
            <person name="Smith M.E."/>
            <person name="James T.Y."/>
            <person name="Grigoriev I.V."/>
        </authorList>
    </citation>
    <scope>NUCLEOTIDE SEQUENCE [LARGE SCALE GENOMIC DNA]</scope>
    <source>
        <strain evidence="21">Benny S71-1</strain>
    </source>
</reference>
<evidence type="ECO:0000256" key="15">
    <source>
        <dbReference type="ARBA" id="ARBA00064709"/>
    </source>
</evidence>
<evidence type="ECO:0000256" key="6">
    <source>
        <dbReference type="ARBA" id="ARBA00022490"/>
    </source>
</evidence>
<dbReference type="PANTHER" id="PTHR21660">
    <property type="entry name" value="THIOESTERASE SUPERFAMILY MEMBER-RELATED"/>
    <property type="match status" value="1"/>
</dbReference>
<dbReference type="GO" id="GO:0047617">
    <property type="term" value="F:fatty acyl-CoA hydrolase activity"/>
    <property type="evidence" value="ECO:0007669"/>
    <property type="project" value="InterPro"/>
</dbReference>
<evidence type="ECO:0000256" key="14">
    <source>
        <dbReference type="ARBA" id="ARBA00058205"/>
    </source>
</evidence>